<sequence>MAQVYDIVNRLTNDKPVIKLGESKEFKVNNSKNSVILIKSLSEDKTLDDFEMMDKVIEAGIGKEGLDYVNSLDLTFKSYETIMNAIMAAITEQSLEEIEKMAEEETKKIKKK</sequence>
<protein>
    <recommendedName>
        <fullName evidence="3">Phage XkdN-like protein</fullName>
    </recommendedName>
</protein>
<reference evidence="1 2" key="1">
    <citation type="submission" date="2019-05" db="EMBL/GenBank/DDBJ databases">
        <authorList>
            <consortium name="Pathogen Informatics"/>
        </authorList>
    </citation>
    <scope>NUCLEOTIDE SEQUENCE [LARGE SCALE GENOMIC DNA]</scope>
    <source>
        <strain evidence="1 2">NCTC503</strain>
    </source>
</reference>
<proteinExistence type="predicted"/>
<dbReference type="AlphaFoldDB" id="A0A4U9REU2"/>
<organism evidence="1 2">
    <name type="scientific">Hathewaya histolytica</name>
    <name type="common">Clostridium histolyticum</name>
    <dbReference type="NCBI Taxonomy" id="1498"/>
    <lineage>
        <taxon>Bacteria</taxon>
        <taxon>Bacillati</taxon>
        <taxon>Bacillota</taxon>
        <taxon>Clostridia</taxon>
        <taxon>Eubacteriales</taxon>
        <taxon>Clostridiaceae</taxon>
        <taxon>Hathewaya</taxon>
    </lineage>
</organism>
<dbReference type="RefSeq" id="WP_138210118.1">
    <property type="nucleotide sequence ID" value="NZ_CBCRUQ010000014.1"/>
</dbReference>
<dbReference type="KEGG" id="hhw:NCTC503_01463"/>
<evidence type="ECO:0008006" key="3">
    <source>
        <dbReference type="Google" id="ProtNLM"/>
    </source>
</evidence>
<name>A0A4U9REU2_HATHI</name>
<accession>A0A4U9REU2</accession>
<dbReference type="OrthoDB" id="1753697at2"/>
<dbReference type="Proteomes" id="UP000308489">
    <property type="component" value="Chromosome 1"/>
</dbReference>
<dbReference type="EMBL" id="LR590481">
    <property type="protein sequence ID" value="VTQ89716.1"/>
    <property type="molecule type" value="Genomic_DNA"/>
</dbReference>
<evidence type="ECO:0000313" key="2">
    <source>
        <dbReference type="Proteomes" id="UP000308489"/>
    </source>
</evidence>
<evidence type="ECO:0000313" key="1">
    <source>
        <dbReference type="EMBL" id="VTQ89716.1"/>
    </source>
</evidence>
<keyword evidence="2" id="KW-1185">Reference proteome</keyword>
<gene>
    <name evidence="1" type="ORF">NCTC503_01463</name>
</gene>